<dbReference type="Proteomes" id="UP001465976">
    <property type="component" value="Unassembled WGS sequence"/>
</dbReference>
<organism evidence="1 2">
    <name type="scientific">Marasmius crinis-equi</name>
    <dbReference type="NCBI Taxonomy" id="585013"/>
    <lineage>
        <taxon>Eukaryota</taxon>
        <taxon>Fungi</taxon>
        <taxon>Dikarya</taxon>
        <taxon>Basidiomycota</taxon>
        <taxon>Agaricomycotina</taxon>
        <taxon>Agaricomycetes</taxon>
        <taxon>Agaricomycetidae</taxon>
        <taxon>Agaricales</taxon>
        <taxon>Marasmiineae</taxon>
        <taxon>Marasmiaceae</taxon>
        <taxon>Marasmius</taxon>
    </lineage>
</organism>
<comment type="caution">
    <text evidence="1">The sequence shown here is derived from an EMBL/GenBank/DDBJ whole genome shotgun (WGS) entry which is preliminary data.</text>
</comment>
<evidence type="ECO:0000313" key="2">
    <source>
        <dbReference type="Proteomes" id="UP001465976"/>
    </source>
</evidence>
<keyword evidence="2" id="KW-1185">Reference proteome</keyword>
<sequence length="202" mass="23716">MTESESDAVYAALIPTPVFAEYEWTEQECVEAQWKRIVEKGAAEIKARRQHLASTHKGNALEDEYYQSRYDTLKSQLKRELRNDPTQYFVDIYKEFTLWHDAGRPTDSPVVHAVKFFENLDLSARSIWHWLSFRKGQIPKERTERFRHLYRLALFLTECGNEMMEAVDDEDSMASVKRDYNRGVLKFMGGELQEKYAAVFGQ</sequence>
<accession>A0ABR3EWS2</accession>
<gene>
    <name evidence="1" type="ORF">V5O48_014651</name>
</gene>
<proteinExistence type="predicted"/>
<reference evidence="1 2" key="1">
    <citation type="submission" date="2024-02" db="EMBL/GenBank/DDBJ databases">
        <title>A draft genome for the cacao thread blight pathogen Marasmius crinis-equi.</title>
        <authorList>
            <person name="Cohen S.P."/>
            <person name="Baruah I.K."/>
            <person name="Amoako-Attah I."/>
            <person name="Bukari Y."/>
            <person name="Meinhardt L.W."/>
            <person name="Bailey B.A."/>
        </authorList>
    </citation>
    <scope>NUCLEOTIDE SEQUENCE [LARGE SCALE GENOMIC DNA]</scope>
    <source>
        <strain evidence="1 2">GH-76</strain>
    </source>
</reference>
<dbReference type="EMBL" id="JBAHYK010001610">
    <property type="protein sequence ID" value="KAL0567339.1"/>
    <property type="molecule type" value="Genomic_DNA"/>
</dbReference>
<name>A0ABR3EWS2_9AGAR</name>
<evidence type="ECO:0000313" key="1">
    <source>
        <dbReference type="EMBL" id="KAL0567339.1"/>
    </source>
</evidence>
<protein>
    <submittedName>
        <fullName evidence="1">Uncharacterized protein</fullName>
    </submittedName>
</protein>